<organism evidence="2">
    <name type="scientific">viral metagenome</name>
    <dbReference type="NCBI Taxonomy" id="1070528"/>
    <lineage>
        <taxon>unclassified sequences</taxon>
        <taxon>metagenomes</taxon>
        <taxon>organismal metagenomes</taxon>
    </lineage>
</organism>
<name>A0A6C0KG95_9ZZZZ</name>
<dbReference type="AlphaFoldDB" id="A0A6C0KG95"/>
<proteinExistence type="predicted"/>
<protein>
    <submittedName>
        <fullName evidence="2">Uncharacterized protein</fullName>
    </submittedName>
</protein>
<keyword evidence="1" id="KW-0472">Membrane</keyword>
<feature type="transmembrane region" description="Helical" evidence="1">
    <location>
        <begin position="7"/>
        <end position="23"/>
    </location>
</feature>
<keyword evidence="1" id="KW-1133">Transmembrane helix</keyword>
<feature type="transmembrane region" description="Helical" evidence="1">
    <location>
        <begin position="57"/>
        <end position="83"/>
    </location>
</feature>
<feature type="transmembrane region" description="Helical" evidence="1">
    <location>
        <begin position="29"/>
        <end position="50"/>
    </location>
</feature>
<reference evidence="2" key="1">
    <citation type="journal article" date="2020" name="Nature">
        <title>Giant virus diversity and host interactions through global metagenomics.</title>
        <authorList>
            <person name="Schulz F."/>
            <person name="Roux S."/>
            <person name="Paez-Espino D."/>
            <person name="Jungbluth S."/>
            <person name="Walsh D.A."/>
            <person name="Denef V.J."/>
            <person name="McMahon K.D."/>
            <person name="Konstantinidis K.T."/>
            <person name="Eloe-Fadrosh E.A."/>
            <person name="Kyrpides N.C."/>
            <person name="Woyke T."/>
        </authorList>
    </citation>
    <scope>NUCLEOTIDE SEQUENCE</scope>
    <source>
        <strain evidence="2">GVMAG-S-3300011013-78</strain>
    </source>
</reference>
<dbReference type="EMBL" id="MN740880">
    <property type="protein sequence ID" value="QHU16363.1"/>
    <property type="molecule type" value="Genomic_DNA"/>
</dbReference>
<sequence length="147" mass="16500">MVLASTCTPALIYIIFSLVQIILDISKGLYNTALVKFFVSFVFSLLLNILCKRGLSIISWFIVFIPFILMSIVISILLFVIGLDPSTGSITSNGKNITNNINDNKLQTQFTQLKKDYAALNETVNTNTLSSDTSKHNTQQDYDYFKK</sequence>
<keyword evidence="1" id="KW-0812">Transmembrane</keyword>
<accession>A0A6C0KG95</accession>
<evidence type="ECO:0000313" key="2">
    <source>
        <dbReference type="EMBL" id="QHU16363.1"/>
    </source>
</evidence>
<evidence type="ECO:0000256" key="1">
    <source>
        <dbReference type="SAM" id="Phobius"/>
    </source>
</evidence>